<dbReference type="KEGG" id="bvc:CEP68_06350"/>
<dbReference type="AlphaFoldDB" id="A0A1Z3U7B9"/>
<evidence type="ECO:0000313" key="2">
    <source>
        <dbReference type="Proteomes" id="UP000197050"/>
    </source>
</evidence>
<organism evidence="1 2">
    <name type="scientific">Brevundimonas vesicularis</name>
    <name type="common">Pseudomonas vesicularis</name>
    <dbReference type="NCBI Taxonomy" id="41276"/>
    <lineage>
        <taxon>Bacteria</taxon>
        <taxon>Pseudomonadati</taxon>
        <taxon>Pseudomonadota</taxon>
        <taxon>Alphaproteobacteria</taxon>
        <taxon>Caulobacterales</taxon>
        <taxon>Caulobacteraceae</taxon>
        <taxon>Brevundimonas</taxon>
    </lineage>
</organism>
<sequence length="231" mass="23065">MAYSGPALIGSPVFNVGVDAIAMSMPANLQGGERLLAFIETANQAVATPAGWTAVGTAIGTGTAGGTAATRLSIFTREAVAGDSNTQLQTTDPGDHWGGRVVAFSASDIHVMATSTGTSSTSGTAPSVTTTVPNCLVLQAVACSPDDGFAYPVFASNANLANQSQPYGDGTTQGNGGTFGLFIGQKEVAGASGTTAYTIQTAGVKAHHTIALMPKSSAPPARPTFQGLIIG</sequence>
<dbReference type="RefSeq" id="WP_088582472.1">
    <property type="nucleotide sequence ID" value="NZ_CP022048.2"/>
</dbReference>
<dbReference type="Proteomes" id="UP000197050">
    <property type="component" value="Chromosome"/>
</dbReference>
<dbReference type="EMBL" id="CP022048">
    <property type="protein sequence ID" value="ASE39153.1"/>
    <property type="molecule type" value="Genomic_DNA"/>
</dbReference>
<accession>A0A1Z3U7B9</accession>
<reference evidence="2" key="1">
    <citation type="submission" date="2017-06" db="EMBL/GenBank/DDBJ databases">
        <title>FDA dAtabase for Regulatory Grade micrObial Sequences (FDA-ARGOS): Supporting development and validation of Infectious Disease Dx tests.</title>
        <authorList>
            <person name="Minogue T."/>
            <person name="Wolcott M."/>
            <person name="Wasieloski L."/>
            <person name="Aguilar W."/>
            <person name="Moore D."/>
            <person name="Tallon L."/>
            <person name="Sadzewicz L."/>
            <person name="Sengamalay N."/>
            <person name="Ott S."/>
            <person name="Godinez A."/>
            <person name="Nagaraj S."/>
            <person name="Nadendla S."/>
            <person name="Geyer C."/>
            <person name="Sichtig H."/>
        </authorList>
    </citation>
    <scope>NUCLEOTIDE SEQUENCE [LARGE SCALE GENOMIC DNA]</scope>
    <source>
        <strain evidence="2">FDAARGOS_289</strain>
    </source>
</reference>
<dbReference type="GeneID" id="34013618"/>
<evidence type="ECO:0000313" key="1">
    <source>
        <dbReference type="EMBL" id="ASE39153.1"/>
    </source>
</evidence>
<proteinExistence type="predicted"/>
<name>A0A1Z3U7B9_BREVE</name>
<protein>
    <submittedName>
        <fullName evidence="1">Uncharacterized protein</fullName>
    </submittedName>
</protein>
<gene>
    <name evidence="1" type="ORF">CEP68_06350</name>
</gene>